<name>A0A0C3MH22_9AGAM</name>
<organism evidence="1 2">
    <name type="scientific">Tulasnella calospora MUT 4182</name>
    <dbReference type="NCBI Taxonomy" id="1051891"/>
    <lineage>
        <taxon>Eukaryota</taxon>
        <taxon>Fungi</taxon>
        <taxon>Dikarya</taxon>
        <taxon>Basidiomycota</taxon>
        <taxon>Agaricomycotina</taxon>
        <taxon>Agaricomycetes</taxon>
        <taxon>Cantharellales</taxon>
        <taxon>Tulasnellaceae</taxon>
        <taxon>Tulasnella</taxon>
    </lineage>
</organism>
<reference evidence="1 2" key="1">
    <citation type="submission" date="2014-04" db="EMBL/GenBank/DDBJ databases">
        <authorList>
            <consortium name="DOE Joint Genome Institute"/>
            <person name="Kuo A."/>
            <person name="Girlanda M."/>
            <person name="Perotto S."/>
            <person name="Kohler A."/>
            <person name="Nagy L.G."/>
            <person name="Floudas D."/>
            <person name="Copeland A."/>
            <person name="Barry K.W."/>
            <person name="Cichocki N."/>
            <person name="Veneault-Fourrey C."/>
            <person name="LaButti K."/>
            <person name="Lindquist E.A."/>
            <person name="Lipzen A."/>
            <person name="Lundell T."/>
            <person name="Morin E."/>
            <person name="Murat C."/>
            <person name="Sun H."/>
            <person name="Tunlid A."/>
            <person name="Henrissat B."/>
            <person name="Grigoriev I.V."/>
            <person name="Hibbett D.S."/>
            <person name="Martin F."/>
            <person name="Nordberg H.P."/>
            <person name="Cantor M.N."/>
            <person name="Hua S.X."/>
        </authorList>
    </citation>
    <scope>NUCLEOTIDE SEQUENCE [LARGE SCALE GENOMIC DNA]</scope>
    <source>
        <strain evidence="1 2">MUT 4182</strain>
    </source>
</reference>
<reference evidence="2" key="2">
    <citation type="submission" date="2015-01" db="EMBL/GenBank/DDBJ databases">
        <title>Evolutionary Origins and Diversification of the Mycorrhizal Mutualists.</title>
        <authorList>
            <consortium name="DOE Joint Genome Institute"/>
            <consortium name="Mycorrhizal Genomics Consortium"/>
            <person name="Kohler A."/>
            <person name="Kuo A."/>
            <person name="Nagy L.G."/>
            <person name="Floudas D."/>
            <person name="Copeland A."/>
            <person name="Barry K.W."/>
            <person name="Cichocki N."/>
            <person name="Veneault-Fourrey C."/>
            <person name="LaButti K."/>
            <person name="Lindquist E.A."/>
            <person name="Lipzen A."/>
            <person name="Lundell T."/>
            <person name="Morin E."/>
            <person name="Murat C."/>
            <person name="Riley R."/>
            <person name="Ohm R."/>
            <person name="Sun H."/>
            <person name="Tunlid A."/>
            <person name="Henrissat B."/>
            <person name="Grigoriev I.V."/>
            <person name="Hibbett D.S."/>
            <person name="Martin F."/>
        </authorList>
    </citation>
    <scope>NUCLEOTIDE SEQUENCE [LARGE SCALE GENOMIC DNA]</scope>
    <source>
        <strain evidence="2">MUT 4182</strain>
    </source>
</reference>
<dbReference type="Proteomes" id="UP000054248">
    <property type="component" value="Unassembled WGS sequence"/>
</dbReference>
<dbReference type="EMBL" id="KN822951">
    <property type="protein sequence ID" value="KIO33012.1"/>
    <property type="molecule type" value="Genomic_DNA"/>
</dbReference>
<dbReference type="HOGENOM" id="CLU_2211890_0_0_1"/>
<sequence length="107" mass="11617">MLAVINCASSATELLLGRHATPIGPGARALPNVALGKDALLDIRNKLKLFFDWTNERLSNPPVIGRDTTPAISTLLTQRMDGESPPTSRFQLPRTCSRGSYVENSLL</sequence>
<evidence type="ECO:0000313" key="1">
    <source>
        <dbReference type="EMBL" id="KIO33012.1"/>
    </source>
</evidence>
<dbReference type="AlphaFoldDB" id="A0A0C3MH22"/>
<keyword evidence="2" id="KW-1185">Reference proteome</keyword>
<proteinExistence type="predicted"/>
<protein>
    <submittedName>
        <fullName evidence="1">Uncharacterized protein</fullName>
    </submittedName>
</protein>
<accession>A0A0C3MH22</accession>
<evidence type="ECO:0000313" key="2">
    <source>
        <dbReference type="Proteomes" id="UP000054248"/>
    </source>
</evidence>
<gene>
    <name evidence="1" type="ORF">M407DRAFT_241226</name>
</gene>